<comment type="subcellular location">
    <subcellularLocation>
        <location evidence="1">Secreted</location>
    </subcellularLocation>
</comment>
<keyword evidence="3" id="KW-0732">Signal</keyword>
<dbReference type="GO" id="GO:0005576">
    <property type="term" value="C:extracellular region"/>
    <property type="evidence" value="ECO:0007669"/>
    <property type="project" value="UniProtKB-SubCell"/>
</dbReference>
<keyword evidence="5" id="KW-1185">Reference proteome</keyword>
<dbReference type="InterPro" id="IPR045051">
    <property type="entry name" value="SBT"/>
</dbReference>
<keyword evidence="4" id="KW-0378">Hydrolase</keyword>
<proteinExistence type="inferred from homology"/>
<dbReference type="Gene3D" id="3.40.50.200">
    <property type="entry name" value="Peptidase S8/S53 domain"/>
    <property type="match status" value="1"/>
</dbReference>
<name>A0A834T9U4_9FABA</name>
<evidence type="ECO:0000256" key="3">
    <source>
        <dbReference type="ARBA" id="ARBA00022729"/>
    </source>
</evidence>
<keyword evidence="4" id="KW-0645">Protease</keyword>
<evidence type="ECO:0000313" key="4">
    <source>
        <dbReference type="EMBL" id="KAF7817555.1"/>
    </source>
</evidence>
<comment type="similarity">
    <text evidence="2">Belongs to the peptidase S8 family.</text>
</comment>
<dbReference type="PANTHER" id="PTHR10795">
    <property type="entry name" value="PROPROTEIN CONVERTASE SUBTILISIN/KEXIN"/>
    <property type="match status" value="1"/>
</dbReference>
<evidence type="ECO:0000313" key="5">
    <source>
        <dbReference type="Proteomes" id="UP000634136"/>
    </source>
</evidence>
<dbReference type="InterPro" id="IPR036852">
    <property type="entry name" value="Peptidase_S8/S53_dom_sf"/>
</dbReference>
<dbReference type="SUPFAM" id="SSF52743">
    <property type="entry name" value="Subtilisin-like"/>
    <property type="match status" value="1"/>
</dbReference>
<dbReference type="OrthoDB" id="4803627at2759"/>
<dbReference type="GO" id="GO:0006508">
    <property type="term" value="P:proteolysis"/>
    <property type="evidence" value="ECO:0007669"/>
    <property type="project" value="UniProtKB-KW"/>
</dbReference>
<protein>
    <submittedName>
        <fullName evidence="4">Subtilisin-like protease SBT1.6</fullName>
    </submittedName>
</protein>
<evidence type="ECO:0000256" key="1">
    <source>
        <dbReference type="ARBA" id="ARBA00004613"/>
    </source>
</evidence>
<gene>
    <name evidence="4" type="ORF">G2W53_031524</name>
</gene>
<dbReference type="AlphaFoldDB" id="A0A834T9U4"/>
<dbReference type="GO" id="GO:0004252">
    <property type="term" value="F:serine-type endopeptidase activity"/>
    <property type="evidence" value="ECO:0007669"/>
    <property type="project" value="InterPro"/>
</dbReference>
<comment type="caution">
    <text evidence="4">The sequence shown here is derived from an EMBL/GenBank/DDBJ whole genome shotgun (WGS) entry which is preliminary data.</text>
</comment>
<dbReference type="EMBL" id="JAAIUW010000009">
    <property type="protein sequence ID" value="KAF7817555.1"/>
    <property type="molecule type" value="Genomic_DNA"/>
</dbReference>
<accession>A0A834T9U4</accession>
<organism evidence="4 5">
    <name type="scientific">Senna tora</name>
    <dbReference type="NCBI Taxonomy" id="362788"/>
    <lineage>
        <taxon>Eukaryota</taxon>
        <taxon>Viridiplantae</taxon>
        <taxon>Streptophyta</taxon>
        <taxon>Embryophyta</taxon>
        <taxon>Tracheophyta</taxon>
        <taxon>Spermatophyta</taxon>
        <taxon>Magnoliopsida</taxon>
        <taxon>eudicotyledons</taxon>
        <taxon>Gunneridae</taxon>
        <taxon>Pentapetalae</taxon>
        <taxon>rosids</taxon>
        <taxon>fabids</taxon>
        <taxon>Fabales</taxon>
        <taxon>Fabaceae</taxon>
        <taxon>Caesalpinioideae</taxon>
        <taxon>Cassia clade</taxon>
        <taxon>Senna</taxon>
    </lineage>
</organism>
<sequence>MNESAEFHGGGSLLQCLEQKAVSLLTIPPDTQTAVSRIAKGVTLKARLALYKVCWKDLGYFDSNVLAAFDPVVADGVDVTSKSIGGRDGIV</sequence>
<evidence type="ECO:0000256" key="2">
    <source>
        <dbReference type="ARBA" id="ARBA00011073"/>
    </source>
</evidence>
<reference evidence="4" key="1">
    <citation type="submission" date="2020-09" db="EMBL/GenBank/DDBJ databases">
        <title>Genome-Enabled Discovery of Anthraquinone Biosynthesis in Senna tora.</title>
        <authorList>
            <person name="Kang S.-H."/>
            <person name="Pandey R.P."/>
            <person name="Lee C.-M."/>
            <person name="Sim J.-S."/>
            <person name="Jeong J.-T."/>
            <person name="Choi B.-S."/>
            <person name="Jung M."/>
            <person name="Ginzburg D."/>
            <person name="Zhao K."/>
            <person name="Won S.Y."/>
            <person name="Oh T.-J."/>
            <person name="Yu Y."/>
            <person name="Kim N.-H."/>
            <person name="Lee O.R."/>
            <person name="Lee T.-H."/>
            <person name="Bashyal P."/>
            <person name="Kim T.-S."/>
            <person name="Lee W.-H."/>
            <person name="Kawkins C."/>
            <person name="Kim C.-K."/>
            <person name="Kim J.S."/>
            <person name="Ahn B.O."/>
            <person name="Rhee S.Y."/>
            <person name="Sohng J.K."/>
        </authorList>
    </citation>
    <scope>NUCLEOTIDE SEQUENCE</scope>
    <source>
        <tissue evidence="4">Leaf</tissue>
    </source>
</reference>
<dbReference type="Proteomes" id="UP000634136">
    <property type="component" value="Unassembled WGS sequence"/>
</dbReference>